<reference evidence="2" key="1">
    <citation type="submission" date="2016-06" db="EMBL/GenBank/DDBJ databases">
        <authorList>
            <person name="Varghese N."/>
        </authorList>
    </citation>
    <scope>NUCLEOTIDE SEQUENCE [LARGE SCALE GENOMIC DNA]</scope>
    <source>
        <strain evidence="2">DSM 46123</strain>
    </source>
</reference>
<dbReference type="EMBL" id="FMHU01000002">
    <property type="protein sequence ID" value="SCL22083.1"/>
    <property type="molecule type" value="Genomic_DNA"/>
</dbReference>
<name>A0A1C6RY03_9ACTN</name>
<protein>
    <submittedName>
        <fullName evidence="1">Uncharacterized protein</fullName>
    </submittedName>
</protein>
<gene>
    <name evidence="1" type="ORF">GA0074694_3252</name>
</gene>
<evidence type="ECO:0000313" key="1">
    <source>
        <dbReference type="EMBL" id="SCL22083.1"/>
    </source>
</evidence>
<accession>A0A1C6RY03</accession>
<dbReference type="Proteomes" id="UP000198906">
    <property type="component" value="Unassembled WGS sequence"/>
</dbReference>
<evidence type="ECO:0000313" key="2">
    <source>
        <dbReference type="Proteomes" id="UP000198906"/>
    </source>
</evidence>
<dbReference type="RefSeq" id="WP_091459453.1">
    <property type="nucleotide sequence ID" value="NZ_FMHU01000002.1"/>
</dbReference>
<sequence>MTWHGHWHGFGVWTGSREEYAKENLRRPGRDLGDEQTRAFLTNTMTPVQTGHALLRRGQASAERTWTDVEGPLAWIRKTWSANPPGGDVLPLEKHIEYDRGYLSRGSDCSMGYYNAGLTFVSYSVVCCPNLFFPDIPCPLPPR</sequence>
<organism evidence="1 2">
    <name type="scientific">Micromonospora inyonensis</name>
    <dbReference type="NCBI Taxonomy" id="47866"/>
    <lineage>
        <taxon>Bacteria</taxon>
        <taxon>Bacillati</taxon>
        <taxon>Actinomycetota</taxon>
        <taxon>Actinomycetes</taxon>
        <taxon>Micromonosporales</taxon>
        <taxon>Micromonosporaceae</taxon>
        <taxon>Micromonospora</taxon>
    </lineage>
</organism>
<dbReference type="STRING" id="47866.GA0074694_3252"/>
<dbReference type="AlphaFoldDB" id="A0A1C6RY03"/>
<proteinExistence type="predicted"/>
<keyword evidence="2" id="KW-1185">Reference proteome</keyword>